<evidence type="ECO:0000256" key="1">
    <source>
        <dbReference type="ARBA" id="ARBA00008779"/>
    </source>
</evidence>
<keyword evidence="2" id="KW-0378">Hydrolase</keyword>
<feature type="domain" description="Sulfatase N-terminal" evidence="3">
    <location>
        <begin position="10"/>
        <end position="348"/>
    </location>
</feature>
<evidence type="ECO:0000313" key="5">
    <source>
        <dbReference type="Proteomes" id="UP001597493"/>
    </source>
</evidence>
<dbReference type="InterPro" id="IPR000917">
    <property type="entry name" value="Sulfatase_N"/>
</dbReference>
<evidence type="ECO:0000256" key="2">
    <source>
        <dbReference type="ARBA" id="ARBA00022801"/>
    </source>
</evidence>
<dbReference type="CDD" id="cd16033">
    <property type="entry name" value="sulfatase_like"/>
    <property type="match status" value="1"/>
</dbReference>
<dbReference type="PANTHER" id="PTHR42693">
    <property type="entry name" value="ARYLSULFATASE FAMILY MEMBER"/>
    <property type="match status" value="1"/>
</dbReference>
<keyword evidence="5" id="KW-1185">Reference proteome</keyword>
<proteinExistence type="inferred from homology"/>
<dbReference type="RefSeq" id="WP_379270100.1">
    <property type="nucleotide sequence ID" value="NZ_JBHUGT010000040.1"/>
</dbReference>
<accession>A0ABW5QSZ4</accession>
<evidence type="ECO:0000259" key="3">
    <source>
        <dbReference type="Pfam" id="PF00884"/>
    </source>
</evidence>
<dbReference type="SUPFAM" id="SSF53649">
    <property type="entry name" value="Alkaline phosphatase-like"/>
    <property type="match status" value="1"/>
</dbReference>
<protein>
    <submittedName>
        <fullName evidence="4">Sulfatase-like hydrolase/transferase</fullName>
    </submittedName>
</protein>
<reference evidence="5" key="1">
    <citation type="journal article" date="2019" name="Int. J. Syst. Evol. Microbiol.">
        <title>The Global Catalogue of Microorganisms (GCM) 10K type strain sequencing project: providing services to taxonomists for standard genome sequencing and annotation.</title>
        <authorList>
            <consortium name="The Broad Institute Genomics Platform"/>
            <consortium name="The Broad Institute Genome Sequencing Center for Infectious Disease"/>
            <person name="Wu L."/>
            <person name="Ma J."/>
        </authorList>
    </citation>
    <scope>NUCLEOTIDE SEQUENCE [LARGE SCALE GENOMIC DNA]</scope>
    <source>
        <strain evidence="5">TISTR 1827</strain>
    </source>
</reference>
<dbReference type="Gene3D" id="3.40.720.10">
    <property type="entry name" value="Alkaline Phosphatase, subunit A"/>
    <property type="match status" value="1"/>
</dbReference>
<evidence type="ECO:0000313" key="4">
    <source>
        <dbReference type="EMBL" id="MFD2659411.1"/>
    </source>
</evidence>
<dbReference type="PANTHER" id="PTHR42693:SF53">
    <property type="entry name" value="ENDO-4-O-SULFATASE"/>
    <property type="match status" value="1"/>
</dbReference>
<organism evidence="4 5">
    <name type="scientific">Paenibacillus thailandensis</name>
    <dbReference type="NCBI Taxonomy" id="393250"/>
    <lineage>
        <taxon>Bacteria</taxon>
        <taxon>Bacillati</taxon>
        <taxon>Bacillota</taxon>
        <taxon>Bacilli</taxon>
        <taxon>Bacillales</taxon>
        <taxon>Paenibacillaceae</taxon>
        <taxon>Paenibacillus</taxon>
    </lineage>
</organism>
<dbReference type="Proteomes" id="UP001597493">
    <property type="component" value="Unassembled WGS sequence"/>
</dbReference>
<dbReference type="EMBL" id="JBHUMY010000003">
    <property type="protein sequence ID" value="MFD2659411.1"/>
    <property type="molecule type" value="Genomic_DNA"/>
</dbReference>
<comment type="caution">
    <text evidence="4">The sequence shown here is derived from an EMBL/GenBank/DDBJ whole genome shotgun (WGS) entry which is preliminary data.</text>
</comment>
<dbReference type="InterPro" id="IPR017850">
    <property type="entry name" value="Alkaline_phosphatase_core_sf"/>
</dbReference>
<dbReference type="InterPro" id="IPR050738">
    <property type="entry name" value="Sulfatase"/>
</dbReference>
<gene>
    <name evidence="4" type="ORF">ACFSW5_03930</name>
</gene>
<sequence length="471" mass="54323">MNRTERQGRPNVLIIMADQLRYDCLGYAGLVPVVTPHIDRLASEGMWFEAAFCHIPVCGPSRQSFVCGRRPDAFGALWNASMGLKVSSLEPTAYSWTRTLREGGYLCGYVGKWDVHPDYDPLAYGYEEYIDTRALHGAMVRERYPKLAYANGYFGETDPLPLELSSTHWTAARAGELLGRLASSEGPWHLRVNFEEPHPPCRPAEPFAGMYGPEAAVPWGSFGETFEGKPYIQRQQLRSWGIESFGWEDWAPIVARYYAVISQLDDAVGRLLKQLDDLGLRDSTWVVFTTDHGDMCGGHRMMDKHYVMYEDVVRVPLAMRWPGVIPAGRRTSEMIYHLLDLPPTILDICQFSAPQDHHFHGRSFKNLLVEEKPDESRQEIVASYNGQQFGLYTQRMIRTKEWKYVWNLTDVDELYDLRRDPHELRNRIADPDAVPILRELRTRLYEVLRRDGDPMVRNDWLKRQLLEGEKY</sequence>
<comment type="similarity">
    <text evidence="1">Belongs to the sulfatase family.</text>
</comment>
<name>A0ABW5QSZ4_9BACL</name>
<dbReference type="Pfam" id="PF00884">
    <property type="entry name" value="Sulfatase"/>
    <property type="match status" value="1"/>
</dbReference>